<dbReference type="GeneID" id="115879568"/>
<evidence type="ECO:0000313" key="10">
    <source>
        <dbReference type="Proteomes" id="UP000504635"/>
    </source>
</evidence>
<dbReference type="PANTHER" id="PTHR10221:SF9">
    <property type="entry name" value="TRANSCRIPTION INITIATION FACTOR TFIID SUBUNIT 6"/>
    <property type="match status" value="1"/>
</dbReference>
<organism evidence="10 11">
    <name type="scientific">Sitophilus oryzae</name>
    <name type="common">Rice weevil</name>
    <name type="synonym">Curculio oryzae</name>
    <dbReference type="NCBI Taxonomy" id="7048"/>
    <lineage>
        <taxon>Eukaryota</taxon>
        <taxon>Metazoa</taxon>
        <taxon>Ecdysozoa</taxon>
        <taxon>Arthropoda</taxon>
        <taxon>Hexapoda</taxon>
        <taxon>Insecta</taxon>
        <taxon>Pterygota</taxon>
        <taxon>Neoptera</taxon>
        <taxon>Endopterygota</taxon>
        <taxon>Coleoptera</taxon>
        <taxon>Polyphaga</taxon>
        <taxon>Cucujiformia</taxon>
        <taxon>Curculionidae</taxon>
        <taxon>Dryophthorinae</taxon>
        <taxon>Sitophilus</taxon>
    </lineage>
</organism>
<keyword evidence="4" id="KW-0804">Transcription</keyword>
<dbReference type="PANTHER" id="PTHR10221">
    <property type="entry name" value="TRANSCRIPTION INITIATION FACTOR TFIID SUBUNIT 6"/>
    <property type="match status" value="1"/>
</dbReference>
<evidence type="ECO:0000256" key="5">
    <source>
        <dbReference type="ARBA" id="ARBA00023242"/>
    </source>
</evidence>
<feature type="transmembrane region" description="Helical" evidence="8">
    <location>
        <begin position="20"/>
        <end position="37"/>
    </location>
</feature>
<evidence type="ECO:0000256" key="7">
    <source>
        <dbReference type="SAM" id="MobiDB-lite"/>
    </source>
</evidence>
<name>A0A6J2XN93_SITOR</name>
<evidence type="ECO:0000256" key="2">
    <source>
        <dbReference type="ARBA" id="ARBA00007688"/>
    </source>
</evidence>
<keyword evidence="8" id="KW-0812">Transmembrane</keyword>
<dbReference type="InterPro" id="IPR004823">
    <property type="entry name" value="TAF_TATA-bd_Histone-like_dom"/>
</dbReference>
<gene>
    <name evidence="11" type="primary">LOC115879568</name>
</gene>
<accession>A0A6J2XN93</accession>
<evidence type="ECO:0000259" key="9">
    <source>
        <dbReference type="Pfam" id="PF02969"/>
    </source>
</evidence>
<sequence>MLFFDLILSDIIKTFKIFECYYCFVFVIVINSLIIAMNSSSSSSGGSRHKKQAKMGNNKIQSVQSQQDNTSNEEYQEFPSKYFQGYAGIGPDSIKIYAEQNNIEENFTEEMYNILTEDINYKLRYIIHNALIKAKLQHRETITSGDIEETFANLNIDKVYGASSNPNWLRLPDDSLFFLDDQQVNLVEIAEEQMTYMQEGDTVISQVWLSANDTESTDYTQTFTNYFKVMCKSLVSNNEELRRMALKDISENASIGPITNWFYNFSYFILKDIKYESLTLKILQLLEVLENSPLPSLQVSTKQLKLLTNILCGRLLKSEVPENVLSPMCYVLSLLCLRLPLKKYLLNKIKQKIFYTDKRLILLAIIYFLGIDAVSEVFRPNMSYLLVDDLKDERLTEVILSIYGLICKANLNTGSIYDGFRNIYGRQLTPFFIPNKIMPDEQVEMKTDFVTMKVALMKTRRNISKIEIEKFENRNKKTSHRLDDFFEIPENGRNLSNRLAVNERIKFKKIEKFTLDEQVEMKTDFVTMKVALMKTRRNISKIEIEKFENRNKKTSHRLDDSFEIPENGTISRNLSNRLAVIERIKCNKIEQLTIGKFSFSILVLKSNKRSQCIDHTLFNYNL</sequence>
<evidence type="ECO:0000256" key="8">
    <source>
        <dbReference type="SAM" id="Phobius"/>
    </source>
</evidence>
<keyword evidence="3" id="KW-0805">Transcription regulation</keyword>
<keyword evidence="8" id="KW-0472">Membrane</keyword>
<dbReference type="GO" id="GO:0003713">
    <property type="term" value="F:transcription coactivator activity"/>
    <property type="evidence" value="ECO:0007669"/>
    <property type="project" value="TreeGrafter"/>
</dbReference>
<evidence type="ECO:0000256" key="3">
    <source>
        <dbReference type="ARBA" id="ARBA00023015"/>
    </source>
</evidence>
<reference evidence="11" key="1">
    <citation type="submission" date="2025-08" db="UniProtKB">
        <authorList>
            <consortium name="RefSeq"/>
        </authorList>
    </citation>
    <scope>IDENTIFICATION</scope>
    <source>
        <tissue evidence="11">Gonads</tissue>
    </source>
</reference>
<dbReference type="RefSeq" id="XP_030752325.1">
    <property type="nucleotide sequence ID" value="XM_030896465.1"/>
</dbReference>
<feature type="region of interest" description="Disordered" evidence="7">
    <location>
        <begin position="41"/>
        <end position="71"/>
    </location>
</feature>
<dbReference type="GO" id="GO:0016251">
    <property type="term" value="F:RNA polymerase II general transcription initiation factor activity"/>
    <property type="evidence" value="ECO:0007669"/>
    <property type="project" value="InterPro"/>
</dbReference>
<keyword evidence="5" id="KW-0539">Nucleus</keyword>
<comment type="subcellular location">
    <subcellularLocation>
        <location evidence="1">Nucleus</location>
    </subcellularLocation>
</comment>
<comment type="similarity">
    <text evidence="2">Belongs to the TAF6 family.</text>
</comment>
<dbReference type="SUPFAM" id="SSF47113">
    <property type="entry name" value="Histone-fold"/>
    <property type="match status" value="1"/>
</dbReference>
<dbReference type="GO" id="GO:0005669">
    <property type="term" value="C:transcription factor TFIID complex"/>
    <property type="evidence" value="ECO:0007669"/>
    <property type="project" value="InterPro"/>
</dbReference>
<evidence type="ECO:0000256" key="6">
    <source>
        <dbReference type="ARBA" id="ARBA00040091"/>
    </source>
</evidence>
<dbReference type="AlphaFoldDB" id="A0A6J2XN93"/>
<dbReference type="Proteomes" id="UP000504635">
    <property type="component" value="Unplaced"/>
</dbReference>
<proteinExistence type="inferred from homology"/>
<dbReference type="InParanoid" id="A0A6J2XN93"/>
<protein>
    <recommendedName>
        <fullName evidence="6">Transcription initiation factor TFIID subunit 6</fullName>
    </recommendedName>
</protein>
<dbReference type="InterPro" id="IPR009072">
    <property type="entry name" value="Histone-fold"/>
</dbReference>
<dbReference type="OrthoDB" id="6621890at2759"/>
<feature type="domain" description="TATA box binding protein associated factor (TAF) histone-like fold" evidence="9">
    <location>
        <begin position="92"/>
        <end position="149"/>
    </location>
</feature>
<dbReference type="InterPro" id="IPR037796">
    <property type="entry name" value="TAF6"/>
</dbReference>
<dbReference type="Pfam" id="PF02969">
    <property type="entry name" value="TAF"/>
    <property type="match status" value="1"/>
</dbReference>
<dbReference type="GO" id="GO:0046695">
    <property type="term" value="C:SLIK (SAGA-like) complex"/>
    <property type="evidence" value="ECO:0007669"/>
    <property type="project" value="InterPro"/>
</dbReference>
<dbReference type="KEGG" id="soy:115879568"/>
<evidence type="ECO:0000313" key="11">
    <source>
        <dbReference type="RefSeq" id="XP_030752325.1"/>
    </source>
</evidence>
<dbReference type="GO" id="GO:0051123">
    <property type="term" value="P:RNA polymerase II preinitiation complex assembly"/>
    <property type="evidence" value="ECO:0007669"/>
    <property type="project" value="TreeGrafter"/>
</dbReference>
<dbReference type="GO" id="GO:0000124">
    <property type="term" value="C:SAGA complex"/>
    <property type="evidence" value="ECO:0007669"/>
    <property type="project" value="InterPro"/>
</dbReference>
<keyword evidence="8" id="KW-1133">Transmembrane helix</keyword>
<keyword evidence="10" id="KW-1185">Reference proteome</keyword>
<dbReference type="Gene3D" id="1.10.20.10">
    <property type="entry name" value="Histone, subunit A"/>
    <property type="match status" value="1"/>
</dbReference>
<dbReference type="GO" id="GO:0046982">
    <property type="term" value="F:protein heterodimerization activity"/>
    <property type="evidence" value="ECO:0007669"/>
    <property type="project" value="InterPro"/>
</dbReference>
<feature type="compositionally biased region" description="Polar residues" evidence="7">
    <location>
        <begin position="58"/>
        <end position="71"/>
    </location>
</feature>
<evidence type="ECO:0000256" key="1">
    <source>
        <dbReference type="ARBA" id="ARBA00004123"/>
    </source>
</evidence>
<evidence type="ECO:0000256" key="4">
    <source>
        <dbReference type="ARBA" id="ARBA00023163"/>
    </source>
</evidence>